<name>A0A919UU61_9ACTN</name>
<evidence type="ECO:0000256" key="3">
    <source>
        <dbReference type="ARBA" id="ARBA00022630"/>
    </source>
</evidence>
<dbReference type="GO" id="GO:0003884">
    <property type="term" value="F:D-amino-acid oxidase activity"/>
    <property type="evidence" value="ECO:0007669"/>
    <property type="project" value="UniProtKB-EC"/>
</dbReference>
<feature type="binding site" evidence="9">
    <location>
        <position position="220"/>
    </location>
    <ligand>
        <name>D-dopa</name>
        <dbReference type="ChEBI" id="CHEBI:149689"/>
    </ligand>
</feature>
<keyword evidence="10" id="KW-1133">Transmembrane helix</keyword>
<dbReference type="SUPFAM" id="SSF54373">
    <property type="entry name" value="FAD-linked reductases, C-terminal domain"/>
    <property type="match status" value="1"/>
</dbReference>
<proteinExistence type="inferred from homology"/>
<evidence type="ECO:0000256" key="9">
    <source>
        <dbReference type="PIRSR" id="PIRSR000189-1"/>
    </source>
</evidence>
<protein>
    <recommendedName>
        <fullName evidence="7">D-amino-acid oxidase</fullName>
        <ecNumber evidence="6">1.4.3.3</ecNumber>
    </recommendedName>
</protein>
<dbReference type="GO" id="GO:0019478">
    <property type="term" value="P:D-amino acid catabolic process"/>
    <property type="evidence" value="ECO:0007669"/>
    <property type="project" value="TreeGrafter"/>
</dbReference>
<keyword evidence="13" id="KW-1185">Reference proteome</keyword>
<comment type="catalytic activity">
    <reaction evidence="8">
        <text>a D-alpha-amino acid + O2 + H2O = a 2-oxocarboxylate + H2O2 + NH4(+)</text>
        <dbReference type="Rhea" id="RHEA:21816"/>
        <dbReference type="ChEBI" id="CHEBI:15377"/>
        <dbReference type="ChEBI" id="CHEBI:15379"/>
        <dbReference type="ChEBI" id="CHEBI:16240"/>
        <dbReference type="ChEBI" id="CHEBI:28938"/>
        <dbReference type="ChEBI" id="CHEBI:35179"/>
        <dbReference type="ChEBI" id="CHEBI:59871"/>
        <dbReference type="EC" id="1.4.3.3"/>
    </reaction>
    <physiologicalReaction direction="left-to-right" evidence="8">
        <dbReference type="Rhea" id="RHEA:21817"/>
    </physiologicalReaction>
</comment>
<dbReference type="EMBL" id="BOOA01000072">
    <property type="protein sequence ID" value="GIH28115.1"/>
    <property type="molecule type" value="Genomic_DNA"/>
</dbReference>
<dbReference type="PANTHER" id="PTHR11530:SF11">
    <property type="entry name" value="D-ASPARTATE OXIDASE"/>
    <property type="match status" value="1"/>
</dbReference>
<comment type="similarity">
    <text evidence="2">Belongs to the DAMOX/DASOX family.</text>
</comment>
<evidence type="ECO:0000256" key="6">
    <source>
        <dbReference type="ARBA" id="ARBA00039101"/>
    </source>
</evidence>
<evidence type="ECO:0000313" key="13">
    <source>
        <dbReference type="Proteomes" id="UP000640052"/>
    </source>
</evidence>
<feature type="binding site" evidence="9">
    <location>
        <begin position="45"/>
        <end position="46"/>
    </location>
    <ligand>
        <name>FAD</name>
        <dbReference type="ChEBI" id="CHEBI:57692"/>
    </ligand>
</feature>
<gene>
    <name evidence="12" type="primary">aao</name>
    <name evidence="12" type="ORF">Aph01nite_64250</name>
</gene>
<comment type="cofactor">
    <cofactor evidence="1 9">
        <name>FAD</name>
        <dbReference type="ChEBI" id="CHEBI:57692"/>
    </cofactor>
</comment>
<evidence type="ECO:0000256" key="4">
    <source>
        <dbReference type="ARBA" id="ARBA00022827"/>
    </source>
</evidence>
<evidence type="ECO:0000256" key="7">
    <source>
        <dbReference type="ARBA" id="ARBA00039751"/>
    </source>
</evidence>
<feature type="domain" description="FAD dependent oxidoreductase" evidence="11">
    <location>
        <begin position="9"/>
        <end position="314"/>
    </location>
</feature>
<dbReference type="EC" id="1.4.3.3" evidence="6"/>
<sequence>MVEGDVMADVIVVGGGVVGLTTAVCLAERGMRVRVWSSLPPERTTSAVAGAMIGGPVRNEPLEPSLRWQRTSLDEFTALAGDPATGSRVARGRLVSRLGDAIPPWATALPGFRPCTPDESAGFPIAFWITSPLVDMPVYLDYLTGRLAKAGVEIEIRAAESLAEPAAEAPAVVNCSGVGAAALAGDDRVQPVRGQHVIVENPGLDDFFYEGGADTDWVGYMPHPRRVVLGGTAEPGDWNLTPDDAQTQAILARCVAVEPRLAGCRVLGVEVGLRPGRPAIRLEADPSSPGLVHCYGHGGVGVSMSWGCAREITAMIAGD</sequence>
<dbReference type="InterPro" id="IPR006076">
    <property type="entry name" value="FAD-dep_OxRdtase"/>
</dbReference>
<organism evidence="12 13">
    <name type="scientific">Acrocarpospora phusangensis</name>
    <dbReference type="NCBI Taxonomy" id="1070424"/>
    <lineage>
        <taxon>Bacteria</taxon>
        <taxon>Bacillati</taxon>
        <taxon>Actinomycetota</taxon>
        <taxon>Actinomycetes</taxon>
        <taxon>Streptosporangiales</taxon>
        <taxon>Streptosporangiaceae</taxon>
        <taxon>Acrocarpospora</taxon>
    </lineage>
</organism>
<feature type="binding site" evidence="9">
    <location>
        <position position="274"/>
    </location>
    <ligand>
        <name>D-dopa</name>
        <dbReference type="ChEBI" id="CHEBI:149689"/>
    </ligand>
</feature>
<dbReference type="Pfam" id="PF01266">
    <property type="entry name" value="DAO"/>
    <property type="match status" value="1"/>
</dbReference>
<dbReference type="InterPro" id="IPR023209">
    <property type="entry name" value="DAO"/>
</dbReference>
<dbReference type="PANTHER" id="PTHR11530">
    <property type="entry name" value="D-AMINO ACID OXIDASE"/>
    <property type="match status" value="1"/>
</dbReference>
<dbReference type="SUPFAM" id="SSF51971">
    <property type="entry name" value="Nucleotide-binding domain"/>
    <property type="match status" value="1"/>
</dbReference>
<dbReference type="GO" id="GO:0071949">
    <property type="term" value="F:FAD binding"/>
    <property type="evidence" value="ECO:0007669"/>
    <property type="project" value="InterPro"/>
</dbReference>
<evidence type="ECO:0000259" key="11">
    <source>
        <dbReference type="Pfam" id="PF01266"/>
    </source>
</evidence>
<accession>A0A919UU61</accession>
<dbReference type="Proteomes" id="UP000640052">
    <property type="component" value="Unassembled WGS sequence"/>
</dbReference>
<feature type="binding site" evidence="9">
    <location>
        <position position="299"/>
    </location>
    <ligand>
        <name>D-dopa</name>
        <dbReference type="ChEBI" id="CHEBI:149689"/>
    </ligand>
</feature>
<keyword evidence="10" id="KW-0472">Membrane</keyword>
<evidence type="ECO:0000313" key="12">
    <source>
        <dbReference type="EMBL" id="GIH28115.1"/>
    </source>
</evidence>
<dbReference type="Gene3D" id="3.30.9.10">
    <property type="entry name" value="D-Amino Acid Oxidase, subunit A, domain 2"/>
    <property type="match status" value="1"/>
</dbReference>
<evidence type="ECO:0000256" key="1">
    <source>
        <dbReference type="ARBA" id="ARBA00001974"/>
    </source>
</evidence>
<keyword evidence="5" id="KW-0560">Oxidoreductase</keyword>
<keyword evidence="3" id="KW-0285">Flavoprotein</keyword>
<reference evidence="12" key="1">
    <citation type="submission" date="2021-01" db="EMBL/GenBank/DDBJ databases">
        <title>Whole genome shotgun sequence of Acrocarpospora phusangensis NBRC 108782.</title>
        <authorList>
            <person name="Komaki H."/>
            <person name="Tamura T."/>
        </authorList>
    </citation>
    <scope>NUCLEOTIDE SEQUENCE</scope>
    <source>
        <strain evidence="12">NBRC 108782</strain>
    </source>
</reference>
<keyword evidence="4 9" id="KW-0274">FAD</keyword>
<keyword evidence="10" id="KW-0812">Transmembrane</keyword>
<dbReference type="GO" id="GO:0005737">
    <property type="term" value="C:cytoplasm"/>
    <property type="evidence" value="ECO:0007669"/>
    <property type="project" value="TreeGrafter"/>
</dbReference>
<evidence type="ECO:0000256" key="8">
    <source>
        <dbReference type="ARBA" id="ARBA00049547"/>
    </source>
</evidence>
<evidence type="ECO:0000256" key="2">
    <source>
        <dbReference type="ARBA" id="ARBA00006730"/>
    </source>
</evidence>
<dbReference type="PIRSF" id="PIRSF000189">
    <property type="entry name" value="D-aa_oxidase"/>
    <property type="match status" value="1"/>
</dbReference>
<evidence type="ECO:0000256" key="10">
    <source>
        <dbReference type="SAM" id="Phobius"/>
    </source>
</evidence>
<dbReference type="Gene3D" id="3.40.50.720">
    <property type="entry name" value="NAD(P)-binding Rossmann-like Domain"/>
    <property type="match status" value="1"/>
</dbReference>
<evidence type="ECO:0000256" key="5">
    <source>
        <dbReference type="ARBA" id="ARBA00023002"/>
    </source>
</evidence>
<feature type="transmembrane region" description="Helical" evidence="10">
    <location>
        <begin position="6"/>
        <end position="27"/>
    </location>
</feature>
<comment type="caution">
    <text evidence="12">The sequence shown here is derived from an EMBL/GenBank/DDBJ whole genome shotgun (WGS) entry which is preliminary data.</text>
</comment>
<dbReference type="AlphaFoldDB" id="A0A919UU61"/>